<dbReference type="CDD" id="cd00114">
    <property type="entry name" value="LIGANc"/>
    <property type="match status" value="1"/>
</dbReference>
<dbReference type="Gene3D" id="3.40.50.10190">
    <property type="entry name" value="BRCT domain"/>
    <property type="match status" value="1"/>
</dbReference>
<dbReference type="PROSITE" id="PS01055">
    <property type="entry name" value="DNA_LIGASE_N1"/>
    <property type="match status" value="1"/>
</dbReference>
<evidence type="ECO:0000256" key="7">
    <source>
        <dbReference type="ARBA" id="ARBA00022763"/>
    </source>
</evidence>
<dbReference type="InterPro" id="IPR001679">
    <property type="entry name" value="DNA_ligase"/>
</dbReference>
<feature type="domain" description="BRCT" evidence="16">
    <location>
        <begin position="590"/>
        <end position="667"/>
    </location>
</feature>
<evidence type="ECO:0000256" key="15">
    <source>
        <dbReference type="RuleBase" id="RU000618"/>
    </source>
</evidence>
<dbReference type="Pfam" id="PF14520">
    <property type="entry name" value="HHH_5"/>
    <property type="match status" value="1"/>
</dbReference>
<dbReference type="FunFam" id="1.10.150.20:FF:000007">
    <property type="entry name" value="DNA ligase"/>
    <property type="match status" value="1"/>
</dbReference>
<dbReference type="Gene3D" id="1.10.150.20">
    <property type="entry name" value="5' to 3' exonuclease, C-terminal subdomain"/>
    <property type="match status" value="2"/>
</dbReference>
<dbReference type="FunFam" id="3.30.470.30:FF:000001">
    <property type="entry name" value="DNA ligase"/>
    <property type="match status" value="1"/>
</dbReference>
<dbReference type="SUPFAM" id="SSF50249">
    <property type="entry name" value="Nucleic acid-binding proteins"/>
    <property type="match status" value="1"/>
</dbReference>
<proteinExistence type="inferred from homology"/>
<reference evidence="17 18" key="1">
    <citation type="journal article" date="2016" name="Nat. Commun.">
        <title>Thousands of microbial genomes shed light on interconnected biogeochemical processes in an aquifer system.</title>
        <authorList>
            <person name="Anantharaman K."/>
            <person name="Brown C.T."/>
            <person name="Hug L.A."/>
            <person name="Sharon I."/>
            <person name="Castelle C.J."/>
            <person name="Probst A.J."/>
            <person name="Thomas B.C."/>
            <person name="Singh A."/>
            <person name="Wilkins M.J."/>
            <person name="Karaoz U."/>
            <person name="Brodie E.L."/>
            <person name="Williams K.H."/>
            <person name="Hubbard S.S."/>
            <person name="Banfield J.F."/>
        </authorList>
    </citation>
    <scope>NUCLEOTIDE SEQUENCE [LARGE SCALE GENOMIC DNA]</scope>
</reference>
<dbReference type="Pfam" id="PF00533">
    <property type="entry name" value="BRCT"/>
    <property type="match status" value="1"/>
</dbReference>
<comment type="similarity">
    <text evidence="13 14">Belongs to the NAD-dependent DNA ligase family. LigA subfamily.</text>
</comment>
<keyword evidence="6 14" id="KW-0479">Metal-binding</keyword>
<name>A0A1G2AUG4_9BACT</name>
<dbReference type="Pfam" id="PF03120">
    <property type="entry name" value="OB_DNA_ligase"/>
    <property type="match status" value="1"/>
</dbReference>
<dbReference type="InterPro" id="IPR018239">
    <property type="entry name" value="DNA_ligase_AS"/>
</dbReference>
<dbReference type="InterPro" id="IPR013839">
    <property type="entry name" value="DNAligase_adenylation"/>
</dbReference>
<sequence length="667" mass="75389">MIKKLTSKQVKERIEKLRKEIEYHRYLYHVLDKQEISDAARDSLMHELAKLETQYPEFLTPDSPTQRVAGKPLEKFQKVVHAHPILSLQDAFDEEELNDWETRNEKLLAEKIKGYYAELKLDGLAVILTYLDGIFVRGATRGDGKIGEDITQNLRTIESIPLRLRSDYPKQLEVRGEVILTRKVFEKINVQQRKFGLPEYANPRNTAAGSIRQLDPHITAQRALECVVFEILSDVDQKTHDEVHEKLKSFGFKTSTYNRVCKNRNDVQRYLQEWEKKRTSLPYQTDGVVIVVNDTQQERRLGSIGKSERWMIAYKFPAEQATTIVKDIQLQVGRTGVLTPVAHLTSVKVAGTTVARATLHNMDEIDRLDVRIGDTVIIQKAGDIIPDIVQVLSRLRPKHVKKFVMPKTCPYCHSQVIRSQGEVASYCSSKNCFAREREKFYHFVSKKAFDIEGLGPKIIDQLMDASLLKTPADLFLLTKETLLNLPRFQETLAGKLITAIQAKKTIILERFIVALGIRHVGEEIAVILSNTLHNFRTLQQAGTAKLESIPEIGHVVAESIVNYFSDARNKKLIKDLFVSGVKVSSATQPKKSGSFTGKTLVVTGTLSNMSREAAHTAIRAHGGKIAKSISKNTGYLIVGENPGSKYEKAKKLGVTCIDEKTFQKMLQ</sequence>
<dbReference type="Pfam" id="PF03119">
    <property type="entry name" value="DNA_ligase_ZBD"/>
    <property type="match status" value="1"/>
</dbReference>
<evidence type="ECO:0000256" key="9">
    <source>
        <dbReference type="ARBA" id="ARBA00022842"/>
    </source>
</evidence>
<feature type="binding site" evidence="14">
    <location>
        <position position="409"/>
    </location>
    <ligand>
        <name>Zn(2+)</name>
        <dbReference type="ChEBI" id="CHEBI:29105"/>
    </ligand>
</feature>
<keyword evidence="14" id="KW-0464">Manganese</keyword>
<dbReference type="InterPro" id="IPR041663">
    <property type="entry name" value="DisA/LigA_HHH"/>
</dbReference>
<dbReference type="Proteomes" id="UP000177165">
    <property type="component" value="Unassembled WGS sequence"/>
</dbReference>
<dbReference type="GO" id="GO:0005829">
    <property type="term" value="C:cytosol"/>
    <property type="evidence" value="ECO:0007669"/>
    <property type="project" value="TreeGrafter"/>
</dbReference>
<feature type="binding site" evidence="14">
    <location>
        <position position="177"/>
    </location>
    <ligand>
        <name>NAD(+)</name>
        <dbReference type="ChEBI" id="CHEBI:57540"/>
    </ligand>
</feature>
<evidence type="ECO:0000256" key="2">
    <source>
        <dbReference type="ARBA" id="ARBA00012722"/>
    </source>
</evidence>
<evidence type="ECO:0000256" key="3">
    <source>
        <dbReference type="ARBA" id="ARBA00013308"/>
    </source>
</evidence>
<evidence type="ECO:0000256" key="6">
    <source>
        <dbReference type="ARBA" id="ARBA00022723"/>
    </source>
</evidence>
<feature type="binding site" evidence="14">
    <location>
        <position position="315"/>
    </location>
    <ligand>
        <name>NAD(+)</name>
        <dbReference type="ChEBI" id="CHEBI:57540"/>
    </ligand>
</feature>
<dbReference type="STRING" id="1798540.A3B74_02715"/>
<dbReference type="InterPro" id="IPR013840">
    <property type="entry name" value="DNAligase_N"/>
</dbReference>
<dbReference type="SUPFAM" id="SSF47781">
    <property type="entry name" value="RuvA domain 2-like"/>
    <property type="match status" value="1"/>
</dbReference>
<evidence type="ECO:0000256" key="4">
    <source>
        <dbReference type="ARBA" id="ARBA00022598"/>
    </source>
</evidence>
<dbReference type="FunFam" id="2.40.50.140:FF:000012">
    <property type="entry name" value="DNA ligase"/>
    <property type="match status" value="1"/>
</dbReference>
<dbReference type="InterPro" id="IPR033136">
    <property type="entry name" value="DNA_ligase_CS"/>
</dbReference>
<keyword evidence="8 14" id="KW-0862">Zinc</keyword>
<dbReference type="SMART" id="SM00292">
    <property type="entry name" value="BRCT"/>
    <property type="match status" value="1"/>
</dbReference>
<feature type="binding site" evidence="14">
    <location>
        <position position="118"/>
    </location>
    <ligand>
        <name>NAD(+)</name>
        <dbReference type="ChEBI" id="CHEBI:57540"/>
    </ligand>
</feature>
<evidence type="ECO:0000313" key="17">
    <source>
        <dbReference type="EMBL" id="OGY79660.1"/>
    </source>
</evidence>
<evidence type="ECO:0000256" key="14">
    <source>
        <dbReference type="HAMAP-Rule" id="MF_01588"/>
    </source>
</evidence>
<dbReference type="InterPro" id="IPR012340">
    <property type="entry name" value="NA-bd_OB-fold"/>
</dbReference>
<evidence type="ECO:0000256" key="11">
    <source>
        <dbReference type="ARBA" id="ARBA00023204"/>
    </source>
</evidence>
<dbReference type="Gene3D" id="3.30.470.30">
    <property type="entry name" value="DNA ligase/mRNA capping enzyme"/>
    <property type="match status" value="1"/>
</dbReference>
<dbReference type="AlphaFoldDB" id="A0A1G2AUG4"/>
<dbReference type="GO" id="GO:0046872">
    <property type="term" value="F:metal ion binding"/>
    <property type="evidence" value="ECO:0007669"/>
    <property type="project" value="UniProtKB-KW"/>
</dbReference>
<protein>
    <recommendedName>
        <fullName evidence="3 14">DNA ligase</fullName>
        <ecNumber evidence="2 14">6.5.1.2</ecNumber>
    </recommendedName>
    <alternativeName>
        <fullName evidence="14">Polydeoxyribonucleotide synthase [NAD(+)]</fullName>
    </alternativeName>
</protein>
<gene>
    <name evidence="14" type="primary">ligA</name>
    <name evidence="17" type="ORF">A3B74_02715</name>
</gene>
<dbReference type="PANTHER" id="PTHR23389">
    <property type="entry name" value="CHROMOSOME TRANSMISSION FIDELITY FACTOR 18"/>
    <property type="match status" value="1"/>
</dbReference>
<comment type="caution">
    <text evidence="17">The sequence shown here is derived from an EMBL/GenBank/DDBJ whole genome shotgun (WGS) entry which is preliminary data.</text>
</comment>
<comment type="caution">
    <text evidence="14">Lacks conserved residue(s) required for the propagation of feature annotation.</text>
</comment>
<dbReference type="Pfam" id="PF22745">
    <property type="entry name" value="Nlig-Ia"/>
    <property type="match status" value="1"/>
</dbReference>
<dbReference type="SMART" id="SM00532">
    <property type="entry name" value="LIGANc"/>
    <property type="match status" value="1"/>
</dbReference>
<feature type="binding site" evidence="14">
    <location>
        <begin position="87"/>
        <end position="88"/>
    </location>
    <ligand>
        <name>NAD(+)</name>
        <dbReference type="ChEBI" id="CHEBI:57540"/>
    </ligand>
</feature>
<keyword evidence="10 14" id="KW-0520">NAD</keyword>
<dbReference type="Pfam" id="PF12826">
    <property type="entry name" value="HHH_2"/>
    <property type="match status" value="1"/>
</dbReference>
<comment type="cofactor">
    <cofactor evidence="14">
        <name>Mg(2+)</name>
        <dbReference type="ChEBI" id="CHEBI:18420"/>
    </cofactor>
    <cofactor evidence="14">
        <name>Mn(2+)</name>
        <dbReference type="ChEBI" id="CHEBI:29035"/>
    </cofactor>
</comment>
<comment type="catalytic activity">
    <reaction evidence="12 14 15">
        <text>NAD(+) + (deoxyribonucleotide)n-3'-hydroxyl + 5'-phospho-(deoxyribonucleotide)m = (deoxyribonucleotide)n+m + AMP + beta-nicotinamide D-nucleotide.</text>
        <dbReference type="EC" id="6.5.1.2"/>
    </reaction>
</comment>
<feature type="binding site" evidence="14">
    <location>
        <position position="141"/>
    </location>
    <ligand>
        <name>NAD(+)</name>
        <dbReference type="ChEBI" id="CHEBI:57540"/>
    </ligand>
</feature>
<keyword evidence="9 14" id="KW-0460">Magnesium</keyword>
<dbReference type="InterPro" id="IPR010994">
    <property type="entry name" value="RuvA_2-like"/>
</dbReference>
<dbReference type="PANTHER" id="PTHR23389:SF9">
    <property type="entry name" value="DNA LIGASE"/>
    <property type="match status" value="1"/>
</dbReference>
<keyword evidence="4 14" id="KW-0436">Ligase</keyword>
<evidence type="ECO:0000313" key="18">
    <source>
        <dbReference type="Proteomes" id="UP000177165"/>
    </source>
</evidence>
<keyword evidence="5 14" id="KW-0235">DNA replication</keyword>
<dbReference type="PIRSF" id="PIRSF001604">
    <property type="entry name" value="LigA"/>
    <property type="match status" value="1"/>
</dbReference>
<dbReference type="EMBL" id="MHKB01000008">
    <property type="protein sequence ID" value="OGY79660.1"/>
    <property type="molecule type" value="Genomic_DNA"/>
</dbReference>
<dbReference type="SUPFAM" id="SSF56091">
    <property type="entry name" value="DNA ligase/mRNA capping enzyme, catalytic domain"/>
    <property type="match status" value="1"/>
</dbReference>
<evidence type="ECO:0000256" key="13">
    <source>
        <dbReference type="ARBA" id="ARBA00060881"/>
    </source>
</evidence>
<accession>A0A1G2AUG4</accession>
<feature type="active site" description="N6-AMP-lysine intermediate" evidence="14">
    <location>
        <position position="120"/>
    </location>
</feature>
<dbReference type="NCBIfam" id="NF005932">
    <property type="entry name" value="PRK07956.1"/>
    <property type="match status" value="1"/>
</dbReference>
<dbReference type="HAMAP" id="MF_01588">
    <property type="entry name" value="DNA_ligase_A"/>
    <property type="match status" value="1"/>
</dbReference>
<dbReference type="InterPro" id="IPR004149">
    <property type="entry name" value="Znf_DNAligase_C4"/>
</dbReference>
<dbReference type="CDD" id="cd17748">
    <property type="entry name" value="BRCT_DNA_ligase_like"/>
    <property type="match status" value="1"/>
</dbReference>
<dbReference type="GO" id="GO:0006281">
    <property type="term" value="P:DNA repair"/>
    <property type="evidence" value="ECO:0007669"/>
    <property type="project" value="UniProtKB-KW"/>
</dbReference>
<evidence type="ECO:0000256" key="8">
    <source>
        <dbReference type="ARBA" id="ARBA00022833"/>
    </source>
</evidence>
<evidence type="ECO:0000256" key="10">
    <source>
        <dbReference type="ARBA" id="ARBA00023027"/>
    </source>
</evidence>
<evidence type="ECO:0000256" key="5">
    <source>
        <dbReference type="ARBA" id="ARBA00022705"/>
    </source>
</evidence>
<dbReference type="Gene3D" id="1.10.287.610">
    <property type="entry name" value="Helix hairpin bin"/>
    <property type="match status" value="1"/>
</dbReference>
<dbReference type="PROSITE" id="PS01056">
    <property type="entry name" value="DNA_LIGASE_N2"/>
    <property type="match status" value="1"/>
</dbReference>
<feature type="binding site" evidence="14">
    <location>
        <position position="432"/>
    </location>
    <ligand>
        <name>Zn(2+)</name>
        <dbReference type="ChEBI" id="CHEBI:29105"/>
    </ligand>
</feature>
<dbReference type="Gene3D" id="2.40.50.140">
    <property type="entry name" value="Nucleic acid-binding proteins"/>
    <property type="match status" value="1"/>
</dbReference>
<dbReference type="InterPro" id="IPR001357">
    <property type="entry name" value="BRCT_dom"/>
</dbReference>
<evidence type="ECO:0000259" key="16">
    <source>
        <dbReference type="PROSITE" id="PS50172"/>
    </source>
</evidence>
<dbReference type="Pfam" id="PF01653">
    <property type="entry name" value="DNA_ligase_aden"/>
    <property type="match status" value="1"/>
</dbReference>
<evidence type="ECO:0000256" key="12">
    <source>
        <dbReference type="ARBA" id="ARBA00034005"/>
    </source>
</evidence>
<feature type="binding site" evidence="14">
    <location>
        <position position="427"/>
    </location>
    <ligand>
        <name>Zn(2+)</name>
        <dbReference type="ChEBI" id="CHEBI:29105"/>
    </ligand>
</feature>
<dbReference type="InterPro" id="IPR036420">
    <property type="entry name" value="BRCT_dom_sf"/>
</dbReference>
<dbReference type="Gene3D" id="6.20.10.30">
    <property type="match status" value="1"/>
</dbReference>
<dbReference type="EC" id="6.5.1.2" evidence="2 14"/>
<organism evidence="17 18">
    <name type="scientific">Candidatus Kerfeldbacteria bacterium RIFCSPHIGHO2_02_FULL_42_14</name>
    <dbReference type="NCBI Taxonomy" id="1798540"/>
    <lineage>
        <taxon>Bacteria</taxon>
        <taxon>Candidatus Kerfeldiibacteriota</taxon>
    </lineage>
</organism>
<keyword evidence="11 14" id="KW-0234">DNA repair</keyword>
<dbReference type="InterPro" id="IPR004150">
    <property type="entry name" value="NAD_DNA_ligase_OB"/>
</dbReference>
<dbReference type="SUPFAM" id="SSF52113">
    <property type="entry name" value="BRCT domain"/>
    <property type="match status" value="1"/>
</dbReference>
<dbReference type="NCBIfam" id="TIGR00575">
    <property type="entry name" value="dnlj"/>
    <property type="match status" value="1"/>
</dbReference>
<dbReference type="PROSITE" id="PS50172">
    <property type="entry name" value="BRCT"/>
    <property type="match status" value="1"/>
</dbReference>
<keyword evidence="7 14" id="KW-0227">DNA damage</keyword>
<feature type="binding site" evidence="14">
    <location>
        <position position="412"/>
    </location>
    <ligand>
        <name>Zn(2+)</name>
        <dbReference type="ChEBI" id="CHEBI:29105"/>
    </ligand>
</feature>
<dbReference type="GO" id="GO:0003911">
    <property type="term" value="F:DNA ligase (NAD+) activity"/>
    <property type="evidence" value="ECO:0007669"/>
    <property type="project" value="UniProtKB-UniRule"/>
</dbReference>
<evidence type="ECO:0000256" key="1">
    <source>
        <dbReference type="ARBA" id="ARBA00004067"/>
    </source>
</evidence>
<comment type="function">
    <text evidence="1 14">DNA ligase that catalyzes the formation of phosphodiester linkages between 5'-phosphoryl and 3'-hydroxyl groups in double-stranded DNA using NAD as a coenzyme and as the energy source for the reaction. It is essential for DNA replication and repair of damaged DNA.</text>
</comment>
<dbReference type="GO" id="GO:0006260">
    <property type="term" value="P:DNA replication"/>
    <property type="evidence" value="ECO:0007669"/>
    <property type="project" value="UniProtKB-KW"/>
</dbReference>